<evidence type="ECO:0000313" key="6">
    <source>
        <dbReference type="Proteomes" id="UP000220922"/>
    </source>
</evidence>
<dbReference type="PROSITE" id="PS50005">
    <property type="entry name" value="TPR"/>
    <property type="match status" value="1"/>
</dbReference>
<dbReference type="GO" id="GO:0005524">
    <property type="term" value="F:ATP binding"/>
    <property type="evidence" value="ECO:0007669"/>
    <property type="project" value="UniProtKB-KW"/>
</dbReference>
<evidence type="ECO:0000256" key="2">
    <source>
        <dbReference type="ARBA" id="ARBA00022840"/>
    </source>
</evidence>
<sequence>MLVVTLFGTPRLVRDGLAVELPRRRARALVYYLAAQTAPVSREQLLGLFWSDHDRSGAQQLLRTTLHAVRRALGPALVSGDYQLGLEADVDYRTLLATIQKPSADEAALAWALRGYRDDLLADFSLADAEPFEDWLAAERERARMLAIRGFTRLARLAEGREAYQVALDALRQALAFDPLQEDLQRDAMRLHYYAGDRVGAIRRYEQLQDLLDAEVGVPPMQATRELYDAIITDALVRLPPEHGAVELSRAGAPSLVTRASAPAPLQSPTLLALPFIGRQTELALIAEAVTQGQLVLIEGEPGLGKTRLATEFLGQHVAEHGLVLVGAARELEQSLPYQPVIAALRMLATHPRWPALRAQLDLAPVWLREVARLVPELAESLPGQPIALGNAEEARLWEGVAQLVMALVRHVPVGLLFDDLHWADASTLGLVGYLLRRSQDTQVSVLATTRPVRPRHALATLMTGLTRENHLKRLALQRLLPTETVFLAQQLCPHDAEVTAAWIQQTTEGNPYILVEVLSHALATGMLGPDGHLHLDGATAPIVPPTVYSLIEARLTRLAEGARRVLDAAVVAGREFEFEVAARAAALSEQAALDALDELQAARLVEPLDEGRYRFDHSLTVEVARHELGIPRQRSLHRRIAEAMEALHRNELDAVAGMIAWHFAQGGAPERAAEYALRAARRATAVAAWSEATALFEQALAGSQSVERFAILLDLGEALAQQGEGARAAERLREALALASNGTQANHARLKLAGVLVAQARYAEVIDLVRDLATQGAPGERAQALFRWGTALSLEGADLAEAALRLGEAERLVIAQASLDQMVLAQVRFELGSVAAQQGDLAQAVAYYHEAMRVADAVSDAPDRLNQAMMWRILARNNLAYHLHLLGELEAAEGYLAEALKLAEAAGFLGLQPYLLSTQGELALARGDLEAAEQAFSAGLALAERLDVPERIAGLVANLGLVALRRGETSLAIHRLSTAQAQADALGTHHLAAQIRIWLAPLLPPHEARTLFAEARGIAEAGKRQRLLSDLAHMEALLPR</sequence>
<dbReference type="Gene3D" id="3.40.50.300">
    <property type="entry name" value="P-loop containing nucleotide triphosphate hydrolases"/>
    <property type="match status" value="1"/>
</dbReference>
<dbReference type="InterPro" id="IPR027417">
    <property type="entry name" value="P-loop_NTPase"/>
</dbReference>
<gene>
    <name evidence="5" type="ORF">A9Q02_05600</name>
</gene>
<dbReference type="SMART" id="SM01043">
    <property type="entry name" value="BTAD"/>
    <property type="match status" value="1"/>
</dbReference>
<feature type="domain" description="Bacterial transcriptional activator" evidence="4">
    <location>
        <begin position="90"/>
        <end position="232"/>
    </location>
</feature>
<evidence type="ECO:0000259" key="4">
    <source>
        <dbReference type="SMART" id="SM01043"/>
    </source>
</evidence>
<dbReference type="OrthoDB" id="5509004at2"/>
<comment type="caution">
    <text evidence="5">The sequence shown here is derived from an EMBL/GenBank/DDBJ whole genome shotgun (WGS) entry which is preliminary data.</text>
</comment>
<dbReference type="InterPro" id="IPR016032">
    <property type="entry name" value="Sig_transdc_resp-reg_C-effctor"/>
</dbReference>
<dbReference type="GO" id="GO:0003677">
    <property type="term" value="F:DNA binding"/>
    <property type="evidence" value="ECO:0007669"/>
    <property type="project" value="InterPro"/>
</dbReference>
<dbReference type="GO" id="GO:0004016">
    <property type="term" value="F:adenylate cyclase activity"/>
    <property type="evidence" value="ECO:0007669"/>
    <property type="project" value="TreeGrafter"/>
</dbReference>
<dbReference type="SUPFAM" id="SSF48452">
    <property type="entry name" value="TPR-like"/>
    <property type="match status" value="2"/>
</dbReference>
<evidence type="ECO:0000256" key="1">
    <source>
        <dbReference type="ARBA" id="ARBA00022741"/>
    </source>
</evidence>
<dbReference type="Gene3D" id="1.25.40.10">
    <property type="entry name" value="Tetratricopeptide repeat domain"/>
    <property type="match status" value="3"/>
</dbReference>
<name>A0A2H3KH04_9CHLR</name>
<dbReference type="EMBL" id="LYXE01000170">
    <property type="protein sequence ID" value="PDV97023.1"/>
    <property type="molecule type" value="Genomic_DNA"/>
</dbReference>
<protein>
    <submittedName>
        <fullName evidence="5">Transcriptional regulator</fullName>
    </submittedName>
</protein>
<dbReference type="Pfam" id="PF03704">
    <property type="entry name" value="BTAD"/>
    <property type="match status" value="1"/>
</dbReference>
<reference evidence="5 6" key="1">
    <citation type="submission" date="2016-05" db="EMBL/GenBank/DDBJ databases">
        <authorList>
            <person name="Lavstsen T."/>
            <person name="Jespersen J.S."/>
        </authorList>
    </citation>
    <scope>NUCLEOTIDE SEQUENCE [LARGE SCALE GENOMIC DNA]</scope>
    <source>
        <strain evidence="5 6">B7-9</strain>
    </source>
</reference>
<proteinExistence type="predicted"/>
<keyword evidence="6" id="KW-1185">Reference proteome</keyword>
<keyword evidence="3" id="KW-0802">TPR repeat</keyword>
<organism evidence="5 6">
    <name type="scientific">Candidatus Chloroploca asiatica</name>
    <dbReference type="NCBI Taxonomy" id="1506545"/>
    <lineage>
        <taxon>Bacteria</taxon>
        <taxon>Bacillati</taxon>
        <taxon>Chloroflexota</taxon>
        <taxon>Chloroflexia</taxon>
        <taxon>Chloroflexales</taxon>
        <taxon>Chloroflexineae</taxon>
        <taxon>Oscillochloridaceae</taxon>
        <taxon>Candidatus Chloroploca</taxon>
    </lineage>
</organism>
<accession>A0A2H3KH04</accession>
<dbReference type="PANTHER" id="PTHR16305:SF35">
    <property type="entry name" value="TRANSCRIPTIONAL ACTIVATOR DOMAIN"/>
    <property type="match status" value="1"/>
</dbReference>
<dbReference type="GO" id="GO:0005737">
    <property type="term" value="C:cytoplasm"/>
    <property type="evidence" value="ECO:0007669"/>
    <property type="project" value="TreeGrafter"/>
</dbReference>
<dbReference type="InterPro" id="IPR011990">
    <property type="entry name" value="TPR-like_helical_dom_sf"/>
</dbReference>
<keyword evidence="1" id="KW-0547">Nucleotide-binding</keyword>
<feature type="repeat" description="TPR" evidence="3">
    <location>
        <begin position="826"/>
        <end position="859"/>
    </location>
</feature>
<dbReference type="AlphaFoldDB" id="A0A2H3KH04"/>
<dbReference type="SUPFAM" id="SSF46894">
    <property type="entry name" value="C-terminal effector domain of the bipartite response regulators"/>
    <property type="match status" value="1"/>
</dbReference>
<dbReference type="InterPro" id="IPR041664">
    <property type="entry name" value="AAA_16"/>
</dbReference>
<dbReference type="SUPFAM" id="SSF52540">
    <property type="entry name" value="P-loop containing nucleoside triphosphate hydrolases"/>
    <property type="match status" value="1"/>
</dbReference>
<dbReference type="GO" id="GO:0006355">
    <property type="term" value="P:regulation of DNA-templated transcription"/>
    <property type="evidence" value="ECO:0007669"/>
    <property type="project" value="InterPro"/>
</dbReference>
<dbReference type="InterPro" id="IPR036388">
    <property type="entry name" value="WH-like_DNA-bd_sf"/>
</dbReference>
<dbReference type="SMART" id="SM00028">
    <property type="entry name" value="TPR"/>
    <property type="match status" value="6"/>
</dbReference>
<evidence type="ECO:0000256" key="3">
    <source>
        <dbReference type="PROSITE-ProRule" id="PRU00339"/>
    </source>
</evidence>
<dbReference type="Proteomes" id="UP000220922">
    <property type="component" value="Unassembled WGS sequence"/>
</dbReference>
<dbReference type="InterPro" id="IPR005158">
    <property type="entry name" value="BTAD"/>
</dbReference>
<dbReference type="Gene3D" id="1.10.10.10">
    <property type="entry name" value="Winged helix-like DNA-binding domain superfamily/Winged helix DNA-binding domain"/>
    <property type="match status" value="1"/>
</dbReference>
<evidence type="ECO:0000313" key="5">
    <source>
        <dbReference type="EMBL" id="PDV97023.1"/>
    </source>
</evidence>
<dbReference type="InterPro" id="IPR019734">
    <property type="entry name" value="TPR_rpt"/>
</dbReference>
<dbReference type="Pfam" id="PF13191">
    <property type="entry name" value="AAA_16"/>
    <property type="match status" value="1"/>
</dbReference>
<dbReference type="PANTHER" id="PTHR16305">
    <property type="entry name" value="TESTICULAR SOLUBLE ADENYLYL CYCLASE"/>
    <property type="match status" value="1"/>
</dbReference>
<keyword evidence="2" id="KW-0067">ATP-binding</keyword>